<dbReference type="Proteomes" id="UP001597403">
    <property type="component" value="Unassembled WGS sequence"/>
</dbReference>
<dbReference type="InterPro" id="IPR035900">
    <property type="entry name" value="Colicin_E_sf"/>
</dbReference>
<sequence length="78" mass="9043">MSQLSRAELIEWVERIMNAEGSEAEIDEWLTMVKQQVSHPEISNLIFWNEEDWTATQIVDEALAYQPIILPPPSNTRC</sequence>
<protein>
    <submittedName>
        <fullName evidence="1">Bacteriocin immunity protein</fullName>
    </submittedName>
</protein>
<proteinExistence type="predicted"/>
<organism evidence="1 2">
    <name type="scientific">Paenibacillus nicotianae</name>
    <dbReference type="NCBI Taxonomy" id="1526551"/>
    <lineage>
        <taxon>Bacteria</taxon>
        <taxon>Bacillati</taxon>
        <taxon>Bacillota</taxon>
        <taxon>Bacilli</taxon>
        <taxon>Bacillales</taxon>
        <taxon>Paenibacillaceae</taxon>
        <taxon>Paenibacillus</taxon>
    </lineage>
</organism>
<accession>A0ABW4UX98</accession>
<keyword evidence="2" id="KW-1185">Reference proteome</keyword>
<dbReference type="EMBL" id="JBHUGF010000010">
    <property type="protein sequence ID" value="MFD1989924.1"/>
    <property type="molecule type" value="Genomic_DNA"/>
</dbReference>
<comment type="caution">
    <text evidence="1">The sequence shown here is derived from an EMBL/GenBank/DDBJ whole genome shotgun (WGS) entry which is preliminary data.</text>
</comment>
<name>A0ABW4UX98_9BACL</name>
<evidence type="ECO:0000313" key="2">
    <source>
        <dbReference type="Proteomes" id="UP001597403"/>
    </source>
</evidence>
<gene>
    <name evidence="1" type="ORF">ACFSGI_08140</name>
</gene>
<dbReference type="SUPFAM" id="SSF47345">
    <property type="entry name" value="Colicin E immunity proteins"/>
    <property type="match status" value="1"/>
</dbReference>
<dbReference type="Gene3D" id="1.10.1200.20">
    <property type="entry name" value="Colicin E immunity protein"/>
    <property type="match status" value="1"/>
</dbReference>
<dbReference type="RefSeq" id="WP_204823645.1">
    <property type="nucleotide sequence ID" value="NZ_JBHUGF010000010.1"/>
</dbReference>
<evidence type="ECO:0000313" key="1">
    <source>
        <dbReference type="EMBL" id="MFD1989924.1"/>
    </source>
</evidence>
<reference evidence="2" key="1">
    <citation type="journal article" date="2019" name="Int. J. Syst. Evol. Microbiol.">
        <title>The Global Catalogue of Microorganisms (GCM) 10K type strain sequencing project: providing services to taxonomists for standard genome sequencing and annotation.</title>
        <authorList>
            <consortium name="The Broad Institute Genomics Platform"/>
            <consortium name="The Broad Institute Genome Sequencing Center for Infectious Disease"/>
            <person name="Wu L."/>
            <person name="Ma J."/>
        </authorList>
    </citation>
    <scope>NUCLEOTIDE SEQUENCE [LARGE SCALE GENOMIC DNA]</scope>
    <source>
        <strain evidence="2">CGMCC 1.15067</strain>
    </source>
</reference>